<evidence type="ECO:0000313" key="2">
    <source>
        <dbReference type="Proteomes" id="UP001604336"/>
    </source>
</evidence>
<comment type="caution">
    <text evidence="1">The sequence shown here is derived from an EMBL/GenBank/DDBJ whole genome shotgun (WGS) entry which is preliminary data.</text>
</comment>
<dbReference type="EMBL" id="JBFOLK010000002">
    <property type="protein sequence ID" value="KAL2531190.1"/>
    <property type="molecule type" value="Genomic_DNA"/>
</dbReference>
<dbReference type="AlphaFoldDB" id="A0ABD1V1K8"/>
<evidence type="ECO:0000313" key="1">
    <source>
        <dbReference type="EMBL" id="KAL2531190.1"/>
    </source>
</evidence>
<organism evidence="1 2">
    <name type="scientific">Abeliophyllum distichum</name>
    <dbReference type="NCBI Taxonomy" id="126358"/>
    <lineage>
        <taxon>Eukaryota</taxon>
        <taxon>Viridiplantae</taxon>
        <taxon>Streptophyta</taxon>
        <taxon>Embryophyta</taxon>
        <taxon>Tracheophyta</taxon>
        <taxon>Spermatophyta</taxon>
        <taxon>Magnoliopsida</taxon>
        <taxon>eudicotyledons</taxon>
        <taxon>Gunneridae</taxon>
        <taxon>Pentapetalae</taxon>
        <taxon>asterids</taxon>
        <taxon>lamiids</taxon>
        <taxon>Lamiales</taxon>
        <taxon>Oleaceae</taxon>
        <taxon>Forsythieae</taxon>
        <taxon>Abeliophyllum</taxon>
    </lineage>
</organism>
<proteinExistence type="predicted"/>
<dbReference type="Proteomes" id="UP001604336">
    <property type="component" value="Unassembled WGS sequence"/>
</dbReference>
<accession>A0ABD1V1K8</accession>
<name>A0ABD1V1K8_9LAMI</name>
<sequence length="105" mass="11814">MVPNLEFGAWMSTDKLLMSWLYALYDCTDCNEGHGSKSSKALWDALKESFGVQNKSRIVFLTARKKLSHDDLVTQVVAEFDDDYNPIVVQLNSRDTHGGSCRPIS</sequence>
<protein>
    <submittedName>
        <fullName evidence="1">Uncharacterized protein</fullName>
    </submittedName>
</protein>
<keyword evidence="2" id="KW-1185">Reference proteome</keyword>
<gene>
    <name evidence="1" type="ORF">Adt_04541</name>
</gene>
<reference evidence="2" key="1">
    <citation type="submission" date="2024-07" db="EMBL/GenBank/DDBJ databases">
        <title>Two chromosome-level genome assemblies of Korean endemic species Abeliophyllum distichum and Forsythia ovata (Oleaceae).</title>
        <authorList>
            <person name="Jang H."/>
        </authorList>
    </citation>
    <scope>NUCLEOTIDE SEQUENCE [LARGE SCALE GENOMIC DNA]</scope>
</reference>